<comment type="caution">
    <text evidence="2">The sequence shown here is derived from an EMBL/GenBank/DDBJ whole genome shotgun (WGS) entry which is preliminary data.</text>
</comment>
<sequence>MERIVLVKNNKGGVGKSWLALQLAAYQAYSGNLVLILTSDSQNNIFNFAGYKKPQKSKMKGLEDAIRGENPIWYQLKENLFFLPLKGSHLKSTDKENFKKYIAMIRKEFNFDYIVIDGSPVMYLDNEFMEVADDIIIPTFLDSITTDSVLSMLKNVDFNKVRAIIPNRAGRTKLERLYYENLKNNLKGSGILLTIPIAQSSVIGKLIEKGKTVFESKSKHLDFMKSIFRDVWDVIEDE</sequence>
<evidence type="ECO:0000259" key="1">
    <source>
        <dbReference type="Pfam" id="PF13614"/>
    </source>
</evidence>
<accession>A0A133NLD8</accession>
<dbReference type="Gene3D" id="3.40.50.300">
    <property type="entry name" value="P-loop containing nucleotide triphosphate hydrolases"/>
    <property type="match status" value="1"/>
</dbReference>
<dbReference type="InterPro" id="IPR050678">
    <property type="entry name" value="DNA_Partitioning_ATPase"/>
</dbReference>
<dbReference type="AlphaFoldDB" id="A0A133NLD8"/>
<keyword evidence="3" id="KW-1185">Reference proteome</keyword>
<name>A0A133NLD8_9FUSO</name>
<gene>
    <name evidence="2" type="ORF">HMPREF3206_00049</name>
</gene>
<dbReference type="Proteomes" id="UP000070617">
    <property type="component" value="Unassembled WGS sequence"/>
</dbReference>
<dbReference type="InterPro" id="IPR027417">
    <property type="entry name" value="P-loop_NTPase"/>
</dbReference>
<organism evidence="2 3">
    <name type="scientific">Fusobacterium equinum</name>
    <dbReference type="NCBI Taxonomy" id="134605"/>
    <lineage>
        <taxon>Bacteria</taxon>
        <taxon>Fusobacteriati</taxon>
        <taxon>Fusobacteriota</taxon>
        <taxon>Fusobacteriia</taxon>
        <taxon>Fusobacteriales</taxon>
        <taxon>Fusobacteriaceae</taxon>
        <taxon>Fusobacterium</taxon>
    </lineage>
</organism>
<dbReference type="PATRIC" id="fig|134605.3.peg.50"/>
<dbReference type="SUPFAM" id="SSF52540">
    <property type="entry name" value="P-loop containing nucleoside triphosphate hydrolases"/>
    <property type="match status" value="1"/>
</dbReference>
<proteinExistence type="predicted"/>
<evidence type="ECO:0000313" key="2">
    <source>
        <dbReference type="EMBL" id="KXA17097.1"/>
    </source>
</evidence>
<dbReference type="PANTHER" id="PTHR13696">
    <property type="entry name" value="P-LOOP CONTAINING NUCLEOSIDE TRIPHOSPHATE HYDROLASE"/>
    <property type="match status" value="1"/>
</dbReference>
<evidence type="ECO:0000313" key="3">
    <source>
        <dbReference type="Proteomes" id="UP000070617"/>
    </source>
</evidence>
<dbReference type="PANTHER" id="PTHR13696:SF52">
    <property type="entry name" value="PARA FAMILY PROTEIN CT_582"/>
    <property type="match status" value="1"/>
</dbReference>
<dbReference type="STRING" id="134605.HMPREF3206_00049"/>
<dbReference type="EMBL" id="LRPX01000002">
    <property type="protein sequence ID" value="KXA17097.1"/>
    <property type="molecule type" value="Genomic_DNA"/>
</dbReference>
<dbReference type="RefSeq" id="WP_005960609.1">
    <property type="nucleotide sequence ID" value="NZ_KQ956508.1"/>
</dbReference>
<protein>
    <recommendedName>
        <fullName evidence="1">AAA domain-containing protein</fullName>
    </recommendedName>
</protein>
<dbReference type="InterPro" id="IPR025669">
    <property type="entry name" value="AAA_dom"/>
</dbReference>
<reference evidence="3" key="1">
    <citation type="submission" date="2016-01" db="EMBL/GenBank/DDBJ databases">
        <authorList>
            <person name="Mitreva M."/>
            <person name="Pepin K.H."/>
            <person name="Mihindukulasuriya K.A."/>
            <person name="Fulton R."/>
            <person name="Fronick C."/>
            <person name="O'Laughlin M."/>
            <person name="Miner T."/>
            <person name="Herter B."/>
            <person name="Rosa B.A."/>
            <person name="Cordes M."/>
            <person name="Tomlinson C."/>
            <person name="Wollam A."/>
            <person name="Palsikar V.B."/>
            <person name="Mardis E.R."/>
            <person name="Wilson R.K."/>
        </authorList>
    </citation>
    <scope>NUCLEOTIDE SEQUENCE [LARGE SCALE GENOMIC DNA]</scope>
    <source>
        <strain evidence="3">CMW8396</strain>
    </source>
</reference>
<feature type="domain" description="AAA" evidence="1">
    <location>
        <begin position="3"/>
        <end position="157"/>
    </location>
</feature>
<dbReference type="Pfam" id="PF13614">
    <property type="entry name" value="AAA_31"/>
    <property type="match status" value="1"/>
</dbReference>